<proteinExistence type="predicted"/>
<evidence type="ECO:0000313" key="2">
    <source>
        <dbReference type="Proteomes" id="UP001163603"/>
    </source>
</evidence>
<dbReference type="Proteomes" id="UP001163603">
    <property type="component" value="Chromosome 4"/>
</dbReference>
<gene>
    <name evidence="1" type="ORF">Pint_18714</name>
</gene>
<comment type="caution">
    <text evidence="1">The sequence shown here is derived from an EMBL/GenBank/DDBJ whole genome shotgun (WGS) entry which is preliminary data.</text>
</comment>
<reference evidence="2" key="1">
    <citation type="journal article" date="2023" name="G3 (Bethesda)">
        <title>Genome assembly and association tests identify interacting loci associated with vigor, precocity, and sex in interspecific pistachio rootstocks.</title>
        <authorList>
            <person name="Palmer W."/>
            <person name="Jacygrad E."/>
            <person name="Sagayaradj S."/>
            <person name="Cavanaugh K."/>
            <person name="Han R."/>
            <person name="Bertier L."/>
            <person name="Beede B."/>
            <person name="Kafkas S."/>
            <person name="Golino D."/>
            <person name="Preece J."/>
            <person name="Michelmore R."/>
        </authorList>
    </citation>
    <scope>NUCLEOTIDE SEQUENCE [LARGE SCALE GENOMIC DNA]</scope>
</reference>
<organism evidence="1 2">
    <name type="scientific">Pistacia integerrima</name>
    <dbReference type="NCBI Taxonomy" id="434235"/>
    <lineage>
        <taxon>Eukaryota</taxon>
        <taxon>Viridiplantae</taxon>
        <taxon>Streptophyta</taxon>
        <taxon>Embryophyta</taxon>
        <taxon>Tracheophyta</taxon>
        <taxon>Spermatophyta</taxon>
        <taxon>Magnoliopsida</taxon>
        <taxon>eudicotyledons</taxon>
        <taxon>Gunneridae</taxon>
        <taxon>Pentapetalae</taxon>
        <taxon>rosids</taxon>
        <taxon>malvids</taxon>
        <taxon>Sapindales</taxon>
        <taxon>Anacardiaceae</taxon>
        <taxon>Pistacia</taxon>
    </lineage>
</organism>
<accession>A0ACC0YYD4</accession>
<evidence type="ECO:0000313" key="1">
    <source>
        <dbReference type="EMBL" id="KAJ0042753.1"/>
    </source>
</evidence>
<protein>
    <submittedName>
        <fullName evidence="1">Uncharacterized protein</fullName>
    </submittedName>
</protein>
<name>A0ACC0YYD4_9ROSI</name>
<dbReference type="EMBL" id="CM047739">
    <property type="protein sequence ID" value="KAJ0042753.1"/>
    <property type="molecule type" value="Genomic_DNA"/>
</dbReference>
<keyword evidence="2" id="KW-1185">Reference proteome</keyword>
<sequence length="211" mass="24458">MMGKERRRLQEMDDMATWSAARVVVVVLGWCLGGGRWISGACLLVQWGYVGGRLVMVILKPNSYDFKVEVFSLEYDILNVNPDEYSYICFIKDVKRCVASENEVIEMNPYEKFKAEVELPFSGARYVVEGDDDMKFIFEQYKSFGKRVIRVYIEVISMDFVEPITLLEAQLEDNEGFVRQDNEEAEEGIPDEFYWSVENDHEEDHESGHDG</sequence>